<evidence type="ECO:0000313" key="10">
    <source>
        <dbReference type="EMBL" id="KOO47847.1"/>
    </source>
</evidence>
<dbReference type="GeneID" id="301138310"/>
<keyword evidence="1" id="KW-0813">Transport</keyword>
<keyword evidence="3 7" id="KW-0479">Metal-binding</keyword>
<dbReference type="InterPro" id="IPR012218">
    <property type="entry name" value="Cyt_c_BACSU-c550-type"/>
</dbReference>
<dbReference type="PROSITE" id="PS51257">
    <property type="entry name" value="PROKAR_LIPOPROTEIN"/>
    <property type="match status" value="1"/>
</dbReference>
<dbReference type="GO" id="GO:0016020">
    <property type="term" value="C:membrane"/>
    <property type="evidence" value="ECO:0007669"/>
    <property type="project" value="InterPro"/>
</dbReference>
<keyword evidence="2 6" id="KW-0349">Heme</keyword>
<feature type="chain" id="PRO_5038958658" description="Cytochrome c domain-containing protein" evidence="8">
    <location>
        <begin position="19"/>
        <end position="112"/>
    </location>
</feature>
<evidence type="ECO:0000256" key="7">
    <source>
        <dbReference type="PIRSR" id="PIRSR000025-2"/>
    </source>
</evidence>
<dbReference type="RefSeq" id="WP_053418719.1">
    <property type="nucleotide sequence ID" value="NZ_JBNNVA010000008.1"/>
</dbReference>
<evidence type="ECO:0000256" key="2">
    <source>
        <dbReference type="ARBA" id="ARBA00022617"/>
    </source>
</evidence>
<dbReference type="NCBIfam" id="NF045774">
    <property type="entry name" value="cytochro_C551"/>
    <property type="match status" value="1"/>
</dbReference>
<dbReference type="PIRSF" id="PIRSF000025">
    <property type="entry name" value="Cytc_Bsub_c550"/>
    <property type="match status" value="1"/>
</dbReference>
<dbReference type="AlphaFoldDB" id="A0A0M0LAE9"/>
<comment type="caution">
    <text evidence="10">The sequence shown here is derived from an EMBL/GenBank/DDBJ whole genome shotgun (WGS) entry which is preliminary data.</text>
</comment>
<dbReference type="InterPro" id="IPR054782">
    <property type="entry name" value="Cytochro_C551"/>
</dbReference>
<keyword evidence="11" id="KW-1185">Reference proteome</keyword>
<keyword evidence="5 7" id="KW-0408">Iron</keyword>
<dbReference type="PANTHER" id="PTHR37823">
    <property type="entry name" value="CYTOCHROME C-553-LIKE"/>
    <property type="match status" value="1"/>
</dbReference>
<proteinExistence type="predicted"/>
<dbReference type="Pfam" id="PF13442">
    <property type="entry name" value="Cytochrome_CBB3"/>
    <property type="match status" value="1"/>
</dbReference>
<dbReference type="PATRIC" id="fig|263475.3.peg.2777"/>
<dbReference type="SUPFAM" id="SSF46626">
    <property type="entry name" value="Cytochrome c"/>
    <property type="match status" value="1"/>
</dbReference>
<dbReference type="OrthoDB" id="7933886at2"/>
<evidence type="ECO:0000256" key="8">
    <source>
        <dbReference type="SAM" id="SignalP"/>
    </source>
</evidence>
<evidence type="ECO:0000259" key="9">
    <source>
        <dbReference type="PROSITE" id="PS51007"/>
    </source>
</evidence>
<dbReference type="Proteomes" id="UP000036867">
    <property type="component" value="Unassembled WGS sequence"/>
</dbReference>
<accession>A0A0M0LAE9</accession>
<feature type="binding site" description="axial binding residue" evidence="7">
    <location>
        <position position="91"/>
    </location>
    <ligand>
        <name>heme c</name>
        <dbReference type="ChEBI" id="CHEBI:61717"/>
    </ligand>
    <ligandPart>
        <name>Fe</name>
        <dbReference type="ChEBI" id="CHEBI:18248"/>
    </ligandPart>
</feature>
<dbReference type="STRING" id="263475.AMD00_19630"/>
<feature type="domain" description="Cytochrome c" evidence="9">
    <location>
        <begin position="38"/>
        <end position="112"/>
    </location>
</feature>
<evidence type="ECO:0000256" key="1">
    <source>
        <dbReference type="ARBA" id="ARBA00022448"/>
    </source>
</evidence>
<evidence type="ECO:0000313" key="11">
    <source>
        <dbReference type="Proteomes" id="UP000036867"/>
    </source>
</evidence>
<dbReference type="PANTHER" id="PTHR37823:SF4">
    <property type="entry name" value="MENAQUINOL-CYTOCHROME C REDUCTASE CYTOCHROME B_C SUBUNIT"/>
    <property type="match status" value="1"/>
</dbReference>
<dbReference type="GO" id="GO:0009055">
    <property type="term" value="F:electron transfer activity"/>
    <property type="evidence" value="ECO:0007669"/>
    <property type="project" value="InterPro"/>
</dbReference>
<feature type="signal peptide" evidence="8">
    <location>
        <begin position="1"/>
        <end position="18"/>
    </location>
</feature>
<dbReference type="GO" id="GO:0020037">
    <property type="term" value="F:heme binding"/>
    <property type="evidence" value="ECO:0007669"/>
    <property type="project" value="InterPro"/>
</dbReference>
<comment type="PTM">
    <text evidence="6">Binds 1 heme c group covalently per subunit.</text>
</comment>
<evidence type="ECO:0000256" key="5">
    <source>
        <dbReference type="ARBA" id="ARBA00023004"/>
    </source>
</evidence>
<evidence type="ECO:0000256" key="4">
    <source>
        <dbReference type="ARBA" id="ARBA00022982"/>
    </source>
</evidence>
<keyword evidence="8" id="KW-0732">Signal</keyword>
<dbReference type="InterPro" id="IPR009056">
    <property type="entry name" value="Cyt_c-like_dom"/>
</dbReference>
<evidence type="ECO:0000256" key="6">
    <source>
        <dbReference type="PIRSR" id="PIRSR000025-1"/>
    </source>
</evidence>
<feature type="binding site" description="covalent" evidence="6">
    <location>
        <position position="51"/>
    </location>
    <ligand>
        <name>heme c</name>
        <dbReference type="ChEBI" id="CHEBI:61717"/>
    </ligand>
</feature>
<dbReference type="Gene3D" id="1.10.760.10">
    <property type="entry name" value="Cytochrome c-like domain"/>
    <property type="match status" value="1"/>
</dbReference>
<dbReference type="PROSITE" id="PS51007">
    <property type="entry name" value="CYTC"/>
    <property type="match status" value="1"/>
</dbReference>
<reference evidence="11" key="1">
    <citation type="submission" date="2015-08" db="EMBL/GenBank/DDBJ databases">
        <title>Fjat-10028 dsm 16317.</title>
        <authorList>
            <person name="Liu B."/>
            <person name="Wang J."/>
            <person name="Zhu Y."/>
            <person name="Liu G."/>
            <person name="Chen Q."/>
            <person name="Chen Z."/>
            <person name="Lan J."/>
            <person name="Che J."/>
            <person name="Ge C."/>
            <person name="Shi H."/>
            <person name="Pan Z."/>
            <person name="Liu X."/>
        </authorList>
    </citation>
    <scope>NUCLEOTIDE SEQUENCE [LARGE SCALE GENOMIC DNA]</scope>
    <source>
        <strain evidence="11">DSM 16317</strain>
    </source>
</reference>
<gene>
    <name evidence="10" type="ORF">AMD00_19630</name>
</gene>
<protein>
    <recommendedName>
        <fullName evidence="9">Cytochrome c domain-containing protein</fullName>
    </recommendedName>
</protein>
<feature type="binding site" description="axial binding residue" evidence="7">
    <location>
        <position position="55"/>
    </location>
    <ligand>
        <name>heme c</name>
        <dbReference type="ChEBI" id="CHEBI:61717"/>
    </ligand>
    <ligandPart>
        <name>Fe</name>
        <dbReference type="ChEBI" id="CHEBI:18248"/>
    </ligandPart>
</feature>
<evidence type="ECO:0000256" key="3">
    <source>
        <dbReference type="ARBA" id="ARBA00022723"/>
    </source>
</evidence>
<dbReference type="InterPro" id="IPR036909">
    <property type="entry name" value="Cyt_c-like_dom_sf"/>
</dbReference>
<name>A0A0M0LAE9_9BACL</name>
<dbReference type="GO" id="GO:0005506">
    <property type="term" value="F:iron ion binding"/>
    <property type="evidence" value="ECO:0007669"/>
    <property type="project" value="InterPro"/>
</dbReference>
<dbReference type="EMBL" id="LILB01000008">
    <property type="protein sequence ID" value="KOO47847.1"/>
    <property type="molecule type" value="Genomic_DNA"/>
</dbReference>
<dbReference type="InterPro" id="IPR051811">
    <property type="entry name" value="Cytochrome_c550/c551-like"/>
</dbReference>
<feature type="binding site" description="covalent" evidence="6">
    <location>
        <position position="54"/>
    </location>
    <ligand>
        <name>heme c</name>
        <dbReference type="ChEBI" id="CHEBI:61717"/>
    </ligand>
</feature>
<organism evidence="10 11">
    <name type="scientific">Viridibacillus arvi</name>
    <dbReference type="NCBI Taxonomy" id="263475"/>
    <lineage>
        <taxon>Bacteria</taxon>
        <taxon>Bacillati</taxon>
        <taxon>Bacillota</taxon>
        <taxon>Bacilli</taxon>
        <taxon>Bacillales</taxon>
        <taxon>Caryophanaceae</taxon>
        <taxon>Viridibacillus</taxon>
    </lineage>
</organism>
<sequence length="112" mass="11773">MKKTLLAILFGSALVLGACGGGNKAKEETTNEKTGSETTAVDAQQIIQQKCITCHGENLEGRGNFPNISKIGATRSKKEILDIINNGKNGMPGGLISGDDAEAVAKWLSEQK</sequence>
<keyword evidence="4" id="KW-0249">Electron transport</keyword>